<protein>
    <submittedName>
        <fullName evidence="4">Uncharacterized protein</fullName>
    </submittedName>
</protein>
<dbReference type="Proteomes" id="UP001302676">
    <property type="component" value="Unassembled WGS sequence"/>
</dbReference>
<dbReference type="EMBL" id="MU853626">
    <property type="protein sequence ID" value="KAK4140632.1"/>
    <property type="molecule type" value="Genomic_DNA"/>
</dbReference>
<accession>A0AAN6ZJD5</accession>
<comment type="caution">
    <text evidence="4">The sequence shown here is derived from an EMBL/GenBank/DDBJ whole genome shotgun (WGS) entry which is preliminary data.</text>
</comment>
<feature type="chain" id="PRO_5042912982" evidence="3">
    <location>
        <begin position="25"/>
        <end position="491"/>
    </location>
</feature>
<reference evidence="4" key="1">
    <citation type="journal article" date="2023" name="Mol. Phylogenet. Evol.">
        <title>Genome-scale phylogeny and comparative genomics of the fungal order Sordariales.</title>
        <authorList>
            <person name="Hensen N."/>
            <person name="Bonometti L."/>
            <person name="Westerberg I."/>
            <person name="Brannstrom I.O."/>
            <person name="Guillou S."/>
            <person name="Cros-Aarteil S."/>
            <person name="Calhoun S."/>
            <person name="Haridas S."/>
            <person name="Kuo A."/>
            <person name="Mondo S."/>
            <person name="Pangilinan J."/>
            <person name="Riley R."/>
            <person name="LaButti K."/>
            <person name="Andreopoulos B."/>
            <person name="Lipzen A."/>
            <person name="Chen C."/>
            <person name="Yan M."/>
            <person name="Daum C."/>
            <person name="Ng V."/>
            <person name="Clum A."/>
            <person name="Steindorff A."/>
            <person name="Ohm R.A."/>
            <person name="Martin F."/>
            <person name="Silar P."/>
            <person name="Natvig D.O."/>
            <person name="Lalanne C."/>
            <person name="Gautier V."/>
            <person name="Ament-Velasquez S.L."/>
            <person name="Kruys A."/>
            <person name="Hutchinson M.I."/>
            <person name="Powell A.J."/>
            <person name="Barry K."/>
            <person name="Miller A.N."/>
            <person name="Grigoriev I.V."/>
            <person name="Debuchy R."/>
            <person name="Gladieux P."/>
            <person name="Hiltunen Thoren M."/>
            <person name="Johannesson H."/>
        </authorList>
    </citation>
    <scope>NUCLEOTIDE SEQUENCE</scope>
    <source>
        <strain evidence="4">CBS 141.50</strain>
    </source>
</reference>
<dbReference type="InterPro" id="IPR053088">
    <property type="entry name" value="Beta-glucosidase/SUN-like"/>
</dbReference>
<feature type="signal peptide" evidence="3">
    <location>
        <begin position="1"/>
        <end position="24"/>
    </location>
</feature>
<dbReference type="InterPro" id="IPR005556">
    <property type="entry name" value="SUN"/>
</dbReference>
<proteinExistence type="inferred from homology"/>
<feature type="compositionally biased region" description="Low complexity" evidence="2">
    <location>
        <begin position="384"/>
        <end position="394"/>
    </location>
</feature>
<feature type="compositionally biased region" description="Acidic residues" evidence="2">
    <location>
        <begin position="345"/>
        <end position="354"/>
    </location>
</feature>
<evidence type="ECO:0000313" key="4">
    <source>
        <dbReference type="EMBL" id="KAK4140632.1"/>
    </source>
</evidence>
<dbReference type="PANTHER" id="PTHR31654">
    <property type="entry name" value="SECRETED BETA-GLUCOSIDASE ADG3-RELATED"/>
    <property type="match status" value="1"/>
</dbReference>
<evidence type="ECO:0000256" key="2">
    <source>
        <dbReference type="SAM" id="MobiDB-lite"/>
    </source>
</evidence>
<keyword evidence="3" id="KW-0732">Signal</keyword>
<reference evidence="4" key="2">
    <citation type="submission" date="2023-05" db="EMBL/GenBank/DDBJ databases">
        <authorList>
            <consortium name="Lawrence Berkeley National Laboratory"/>
            <person name="Steindorff A."/>
            <person name="Hensen N."/>
            <person name="Bonometti L."/>
            <person name="Westerberg I."/>
            <person name="Brannstrom I.O."/>
            <person name="Guillou S."/>
            <person name="Cros-Aarteil S."/>
            <person name="Calhoun S."/>
            <person name="Haridas S."/>
            <person name="Kuo A."/>
            <person name="Mondo S."/>
            <person name="Pangilinan J."/>
            <person name="Riley R."/>
            <person name="Labutti K."/>
            <person name="Andreopoulos B."/>
            <person name="Lipzen A."/>
            <person name="Chen C."/>
            <person name="Yanf M."/>
            <person name="Daum C."/>
            <person name="Ng V."/>
            <person name="Clum A."/>
            <person name="Ohm R."/>
            <person name="Martin F."/>
            <person name="Silar P."/>
            <person name="Natvig D."/>
            <person name="Lalanne C."/>
            <person name="Gautier V."/>
            <person name="Ament-Velasquez S.L."/>
            <person name="Kruys A."/>
            <person name="Hutchinson M.I."/>
            <person name="Powell A.J."/>
            <person name="Barry K."/>
            <person name="Miller A.N."/>
            <person name="Grigoriev I.V."/>
            <person name="Debuchy R."/>
            <person name="Gladieux P."/>
            <person name="Thoren M.H."/>
            <person name="Johannesson H."/>
        </authorList>
    </citation>
    <scope>NUCLEOTIDE SEQUENCE</scope>
    <source>
        <strain evidence="4">CBS 141.50</strain>
    </source>
</reference>
<dbReference type="AlphaFoldDB" id="A0AAN6ZJD5"/>
<feature type="region of interest" description="Disordered" evidence="2">
    <location>
        <begin position="334"/>
        <end position="470"/>
    </location>
</feature>
<name>A0AAN6ZJD5_9PEZI</name>
<feature type="compositionally biased region" description="Pro residues" evidence="2">
    <location>
        <begin position="368"/>
        <end position="383"/>
    </location>
</feature>
<dbReference type="RefSeq" id="XP_062634003.1">
    <property type="nucleotide sequence ID" value="XM_062778221.1"/>
</dbReference>
<gene>
    <name evidence="4" type="ORF">C8A04DRAFT_14756</name>
</gene>
<evidence type="ECO:0000256" key="1">
    <source>
        <dbReference type="ARBA" id="ARBA00010579"/>
    </source>
</evidence>
<feature type="compositionally biased region" description="Low complexity" evidence="2">
    <location>
        <begin position="461"/>
        <end position="470"/>
    </location>
</feature>
<evidence type="ECO:0000313" key="5">
    <source>
        <dbReference type="Proteomes" id="UP001302676"/>
    </source>
</evidence>
<dbReference type="PANTHER" id="PTHR31654:SF0">
    <property type="entry name" value="SECRETED BETA-GLUCOSIDASE ADG3-RELATED"/>
    <property type="match status" value="1"/>
</dbReference>
<dbReference type="GeneID" id="87814834"/>
<keyword evidence="5" id="KW-1185">Reference proteome</keyword>
<comment type="similarity">
    <text evidence="1">Belongs to the SUN family.</text>
</comment>
<organism evidence="4 5">
    <name type="scientific">Dichotomopilus funicola</name>
    <dbReference type="NCBI Taxonomy" id="1934379"/>
    <lineage>
        <taxon>Eukaryota</taxon>
        <taxon>Fungi</taxon>
        <taxon>Dikarya</taxon>
        <taxon>Ascomycota</taxon>
        <taxon>Pezizomycotina</taxon>
        <taxon>Sordariomycetes</taxon>
        <taxon>Sordariomycetidae</taxon>
        <taxon>Sordariales</taxon>
        <taxon>Chaetomiaceae</taxon>
        <taxon>Dichotomopilus</taxon>
    </lineage>
</organism>
<sequence>MRISTLQAAVGSAGLLLAAHPASANPNQHRHAHVDYARRHGHNHDHIHGSHSHQVEDLVAPAVDAVKTDDVSKIVARKPRCTLPDDPDLVYVPGKDNNGFAMSPDQPCEDGSWCPLACVPGKMMAQWKPHTTYNYPDSMYGGIFCKGGEIEKSFDGPYCMDGTGAVNAVNEAGKIVSFCQTVLPGNEAMLIPTDVTDTATLAVPGPSYWANTSAHYYINPPGVDSKLGCIWGVITEAIGNWAAFVAGANTMSTGETFVKIAWNPEYLKTPLTKKVPTYGLRIECPGGGCNGMPCVIDPSKGGVNGLDSPSEASGVGDANFCVVTVPKGGTANIVVFNTDGSGGDDSGDDDNDNDNEPKPDPSPSSEAPKPPKPTKTPPKPTSHPPTTTASPTSSDENDDEGGITISLGLPGGVFQEKSAHGDTTFATSGTAHPTGALRPATTAGPDSAASTIAPVAAPSTSSNEGGAAVSAEGGSAIAGLVVALVAAAALF</sequence>
<dbReference type="Pfam" id="PF03856">
    <property type="entry name" value="SUN"/>
    <property type="match status" value="1"/>
</dbReference>
<evidence type="ECO:0000256" key="3">
    <source>
        <dbReference type="SAM" id="SignalP"/>
    </source>
</evidence>